<feature type="compositionally biased region" description="Polar residues" evidence="1">
    <location>
        <begin position="1"/>
        <end position="25"/>
    </location>
</feature>
<dbReference type="Proteomes" id="UP000325081">
    <property type="component" value="Unassembled WGS sequence"/>
</dbReference>
<evidence type="ECO:0000313" key="3">
    <source>
        <dbReference type="Proteomes" id="UP000325081"/>
    </source>
</evidence>
<keyword evidence="3" id="KW-1185">Reference proteome</keyword>
<reference evidence="3" key="1">
    <citation type="journal article" date="2019" name="Curr. Biol.">
        <title>Genome Sequence of Striga asiatica Provides Insight into the Evolution of Plant Parasitism.</title>
        <authorList>
            <person name="Yoshida S."/>
            <person name="Kim S."/>
            <person name="Wafula E.K."/>
            <person name="Tanskanen J."/>
            <person name="Kim Y.M."/>
            <person name="Honaas L."/>
            <person name="Yang Z."/>
            <person name="Spallek T."/>
            <person name="Conn C.E."/>
            <person name="Ichihashi Y."/>
            <person name="Cheong K."/>
            <person name="Cui S."/>
            <person name="Der J.P."/>
            <person name="Gundlach H."/>
            <person name="Jiao Y."/>
            <person name="Hori C."/>
            <person name="Ishida J.K."/>
            <person name="Kasahara H."/>
            <person name="Kiba T."/>
            <person name="Kim M.S."/>
            <person name="Koo N."/>
            <person name="Laohavisit A."/>
            <person name="Lee Y.H."/>
            <person name="Lumba S."/>
            <person name="McCourt P."/>
            <person name="Mortimer J.C."/>
            <person name="Mutuku J.M."/>
            <person name="Nomura T."/>
            <person name="Sasaki-Sekimoto Y."/>
            <person name="Seto Y."/>
            <person name="Wang Y."/>
            <person name="Wakatake T."/>
            <person name="Sakakibara H."/>
            <person name="Demura T."/>
            <person name="Yamaguchi S."/>
            <person name="Yoneyama K."/>
            <person name="Manabe R.I."/>
            <person name="Nelson D.C."/>
            <person name="Schulman A.H."/>
            <person name="Timko M.P."/>
            <person name="dePamphilis C.W."/>
            <person name="Choi D."/>
            <person name="Shirasu K."/>
        </authorList>
    </citation>
    <scope>NUCLEOTIDE SEQUENCE [LARGE SCALE GENOMIC DNA]</scope>
    <source>
        <strain evidence="3">cv. UVA1</strain>
    </source>
</reference>
<feature type="compositionally biased region" description="Polar residues" evidence="1">
    <location>
        <begin position="65"/>
        <end position="80"/>
    </location>
</feature>
<proteinExistence type="predicted"/>
<name>A0A5A7P7V6_STRAF</name>
<dbReference type="EMBL" id="BKCP01003002">
    <property type="protein sequence ID" value="GER28737.1"/>
    <property type="molecule type" value="Genomic_DNA"/>
</dbReference>
<feature type="region of interest" description="Disordered" evidence="1">
    <location>
        <begin position="1"/>
        <end position="31"/>
    </location>
</feature>
<comment type="caution">
    <text evidence="2">The sequence shown here is derived from an EMBL/GenBank/DDBJ whole genome shotgun (WGS) entry which is preliminary data.</text>
</comment>
<feature type="region of interest" description="Disordered" evidence="1">
    <location>
        <begin position="47"/>
        <end position="80"/>
    </location>
</feature>
<sequence length="138" mass="14515">MGNGASEDSLSEMPSTVNPRSNLGNGASVDKNPQLLLQVEPILTNHVEDKSTSGPTHLIPFGPNSLPTHEPASSNPQPTNILHISPFLGLPIVEKKLQDGGGGSVESGGDWWCVCRWTTVWALGGGGLPAAAVRRRQC</sequence>
<organism evidence="2 3">
    <name type="scientific">Striga asiatica</name>
    <name type="common">Asiatic witchweed</name>
    <name type="synonym">Buchnera asiatica</name>
    <dbReference type="NCBI Taxonomy" id="4170"/>
    <lineage>
        <taxon>Eukaryota</taxon>
        <taxon>Viridiplantae</taxon>
        <taxon>Streptophyta</taxon>
        <taxon>Embryophyta</taxon>
        <taxon>Tracheophyta</taxon>
        <taxon>Spermatophyta</taxon>
        <taxon>Magnoliopsida</taxon>
        <taxon>eudicotyledons</taxon>
        <taxon>Gunneridae</taxon>
        <taxon>Pentapetalae</taxon>
        <taxon>asterids</taxon>
        <taxon>lamiids</taxon>
        <taxon>Lamiales</taxon>
        <taxon>Orobanchaceae</taxon>
        <taxon>Buchnereae</taxon>
        <taxon>Striga</taxon>
    </lineage>
</organism>
<gene>
    <name evidence="2" type="ORF">STAS_04545</name>
</gene>
<accession>A0A5A7P7V6</accession>
<evidence type="ECO:0000256" key="1">
    <source>
        <dbReference type="SAM" id="MobiDB-lite"/>
    </source>
</evidence>
<dbReference type="AlphaFoldDB" id="A0A5A7P7V6"/>
<protein>
    <submittedName>
        <fullName evidence="2">Potassium voltage-gated channel subfamily Hmember 7</fullName>
    </submittedName>
</protein>
<evidence type="ECO:0000313" key="2">
    <source>
        <dbReference type="EMBL" id="GER28737.1"/>
    </source>
</evidence>